<evidence type="ECO:0000313" key="2">
    <source>
        <dbReference type="Proteomes" id="UP000053097"/>
    </source>
</evidence>
<reference evidence="1 2" key="1">
    <citation type="journal article" date="2014" name="Curr. Biol.">
        <title>The genome of the clonal raider ant Cerapachys biroi.</title>
        <authorList>
            <person name="Oxley P.R."/>
            <person name="Ji L."/>
            <person name="Fetter-Pruneda I."/>
            <person name="McKenzie S.K."/>
            <person name="Li C."/>
            <person name="Hu H."/>
            <person name="Zhang G."/>
            <person name="Kronauer D.J."/>
        </authorList>
    </citation>
    <scope>NUCLEOTIDE SEQUENCE [LARGE SCALE GENOMIC DNA]</scope>
</reference>
<keyword evidence="2" id="KW-1185">Reference proteome</keyword>
<sequence>MKKVSKPPHWEPGLSLHVDSPFEIHRFLNVSSFQVPSPGSQRAQYSITVFVVERVALLR</sequence>
<name>A0A026WNU9_OOCBI</name>
<protein>
    <submittedName>
        <fullName evidence="1">Uncharacterized protein</fullName>
    </submittedName>
</protein>
<organism evidence="1 2">
    <name type="scientific">Ooceraea biroi</name>
    <name type="common">Clonal raider ant</name>
    <name type="synonym">Cerapachys biroi</name>
    <dbReference type="NCBI Taxonomy" id="2015173"/>
    <lineage>
        <taxon>Eukaryota</taxon>
        <taxon>Metazoa</taxon>
        <taxon>Ecdysozoa</taxon>
        <taxon>Arthropoda</taxon>
        <taxon>Hexapoda</taxon>
        <taxon>Insecta</taxon>
        <taxon>Pterygota</taxon>
        <taxon>Neoptera</taxon>
        <taxon>Endopterygota</taxon>
        <taxon>Hymenoptera</taxon>
        <taxon>Apocrita</taxon>
        <taxon>Aculeata</taxon>
        <taxon>Formicoidea</taxon>
        <taxon>Formicidae</taxon>
        <taxon>Dorylinae</taxon>
        <taxon>Ooceraea</taxon>
    </lineage>
</organism>
<gene>
    <name evidence="1" type="ORF">X777_02607</name>
</gene>
<proteinExistence type="predicted"/>
<accession>A0A026WNU9</accession>
<dbReference type="Proteomes" id="UP000053097">
    <property type="component" value="Unassembled WGS sequence"/>
</dbReference>
<dbReference type="EMBL" id="KK107151">
    <property type="protein sequence ID" value="EZA57356.1"/>
    <property type="molecule type" value="Genomic_DNA"/>
</dbReference>
<dbReference type="AlphaFoldDB" id="A0A026WNU9"/>
<evidence type="ECO:0000313" key="1">
    <source>
        <dbReference type="EMBL" id="EZA57356.1"/>
    </source>
</evidence>